<organism evidence="2 3">
    <name type="scientific">Kibdelosporangium phytohabitans</name>
    <dbReference type="NCBI Taxonomy" id="860235"/>
    <lineage>
        <taxon>Bacteria</taxon>
        <taxon>Bacillati</taxon>
        <taxon>Actinomycetota</taxon>
        <taxon>Actinomycetes</taxon>
        <taxon>Pseudonocardiales</taxon>
        <taxon>Pseudonocardiaceae</taxon>
        <taxon>Kibdelosporangium</taxon>
    </lineage>
</organism>
<keyword evidence="1" id="KW-0812">Transmembrane</keyword>
<evidence type="ECO:0000313" key="3">
    <source>
        <dbReference type="Proteomes" id="UP000063699"/>
    </source>
</evidence>
<feature type="transmembrane region" description="Helical" evidence="1">
    <location>
        <begin position="95"/>
        <end position="115"/>
    </location>
</feature>
<name>A0A0N9HMH0_9PSEU</name>
<keyword evidence="1" id="KW-1133">Transmembrane helix</keyword>
<accession>A0A0N9HMH0</accession>
<dbReference type="STRING" id="860235.AOZ06_14075"/>
<dbReference type="EMBL" id="CP012752">
    <property type="protein sequence ID" value="ALG07891.1"/>
    <property type="molecule type" value="Genomic_DNA"/>
</dbReference>
<reference evidence="2 3" key="1">
    <citation type="submission" date="2015-07" db="EMBL/GenBank/DDBJ databases">
        <title>Genome sequencing of Kibdelosporangium phytohabitans.</title>
        <authorList>
            <person name="Qin S."/>
            <person name="Xing K."/>
        </authorList>
    </citation>
    <scope>NUCLEOTIDE SEQUENCE [LARGE SCALE GENOMIC DNA]</scope>
    <source>
        <strain evidence="2 3">KLBMP1111</strain>
    </source>
</reference>
<evidence type="ECO:0000256" key="1">
    <source>
        <dbReference type="SAM" id="Phobius"/>
    </source>
</evidence>
<protein>
    <submittedName>
        <fullName evidence="2">Uncharacterized protein</fullName>
    </submittedName>
</protein>
<dbReference type="Proteomes" id="UP000063699">
    <property type="component" value="Chromosome"/>
</dbReference>
<proteinExistence type="predicted"/>
<feature type="transmembrane region" description="Helical" evidence="1">
    <location>
        <begin position="25"/>
        <end position="48"/>
    </location>
</feature>
<evidence type="ECO:0000313" key="2">
    <source>
        <dbReference type="EMBL" id="ALG07891.1"/>
    </source>
</evidence>
<dbReference type="KEGG" id="kphy:AOZ06_14075"/>
<gene>
    <name evidence="2" type="ORF">AOZ06_14075</name>
</gene>
<dbReference type="AlphaFoldDB" id="A0A0N9HMH0"/>
<keyword evidence="1" id="KW-0472">Membrane</keyword>
<sequence>MTDVDHHLRDQINAVERKAIRTVDLGARAIVISAAVLVLLVGLLLPWIDGANGWQVLLGHVEGKAGVVPRLFAATSAGFGVLASMLALMTRLWALTWVCAIGGWFATVDGMLAIWSRQSTPDASPGIGLVIAGVAMIVIATCWFRTAWSRPDLPEPEEASASRD</sequence>
<keyword evidence="3" id="KW-1185">Reference proteome</keyword>
<dbReference type="RefSeq" id="WP_054289801.1">
    <property type="nucleotide sequence ID" value="NZ_CP012752.1"/>
</dbReference>
<feature type="transmembrane region" description="Helical" evidence="1">
    <location>
        <begin position="127"/>
        <end position="144"/>
    </location>
</feature>
<feature type="transmembrane region" description="Helical" evidence="1">
    <location>
        <begin position="68"/>
        <end position="88"/>
    </location>
</feature>